<evidence type="ECO:0000256" key="1">
    <source>
        <dbReference type="SAM" id="Coils"/>
    </source>
</evidence>
<feature type="coiled-coil region" evidence="1">
    <location>
        <begin position="21"/>
        <end position="80"/>
    </location>
</feature>
<sequence length="122" mass="14248">MPSDIDFSEGEAQIEYVFNFIDTLQAKIKILESEKKISEKEISEKEISEKSNNEKYNKLLQEYNKLLQEYTKLVTNIINRSENAGIKIVKKETDGRRNIPSSRGDGKRSKRKSPKRKSPKRR</sequence>
<feature type="region of interest" description="Disordered" evidence="2">
    <location>
        <begin position="89"/>
        <end position="122"/>
    </location>
</feature>
<reference evidence="3" key="1">
    <citation type="journal article" date="2020" name="Nature">
        <title>Giant virus diversity and host interactions through global metagenomics.</title>
        <authorList>
            <person name="Schulz F."/>
            <person name="Roux S."/>
            <person name="Paez-Espino D."/>
            <person name="Jungbluth S."/>
            <person name="Walsh D.A."/>
            <person name="Denef V.J."/>
            <person name="McMahon K.D."/>
            <person name="Konstantinidis K.T."/>
            <person name="Eloe-Fadrosh E.A."/>
            <person name="Kyrpides N.C."/>
            <person name="Woyke T."/>
        </authorList>
    </citation>
    <scope>NUCLEOTIDE SEQUENCE</scope>
    <source>
        <strain evidence="3">GVMAG-M-3300023179-111</strain>
    </source>
</reference>
<protein>
    <submittedName>
        <fullName evidence="3">Uncharacterized protein</fullName>
    </submittedName>
</protein>
<organism evidence="3">
    <name type="scientific">viral metagenome</name>
    <dbReference type="NCBI Taxonomy" id="1070528"/>
    <lineage>
        <taxon>unclassified sequences</taxon>
        <taxon>metagenomes</taxon>
        <taxon>organismal metagenomes</taxon>
    </lineage>
</organism>
<feature type="compositionally biased region" description="Basic residues" evidence="2">
    <location>
        <begin position="108"/>
        <end position="122"/>
    </location>
</feature>
<proteinExistence type="predicted"/>
<evidence type="ECO:0000256" key="2">
    <source>
        <dbReference type="SAM" id="MobiDB-lite"/>
    </source>
</evidence>
<keyword evidence="1" id="KW-0175">Coiled coil</keyword>
<dbReference type="EMBL" id="MN739709">
    <property type="protein sequence ID" value="QHT22360.1"/>
    <property type="molecule type" value="Genomic_DNA"/>
</dbReference>
<dbReference type="AlphaFoldDB" id="A0A6C0E182"/>
<name>A0A6C0E182_9ZZZZ</name>
<accession>A0A6C0E182</accession>
<evidence type="ECO:0000313" key="3">
    <source>
        <dbReference type="EMBL" id="QHT22360.1"/>
    </source>
</evidence>